<name>A0A3L7J7H0_9MICO</name>
<keyword evidence="3" id="KW-1185">Reference proteome</keyword>
<organism evidence="2 3">
    <name type="scientific">Mycetocola zhadangensis</name>
    <dbReference type="NCBI Taxonomy" id="1164595"/>
    <lineage>
        <taxon>Bacteria</taxon>
        <taxon>Bacillati</taxon>
        <taxon>Actinomycetota</taxon>
        <taxon>Actinomycetes</taxon>
        <taxon>Micrococcales</taxon>
        <taxon>Microbacteriaceae</taxon>
        <taxon>Mycetocola</taxon>
    </lineage>
</organism>
<evidence type="ECO:0000313" key="3">
    <source>
        <dbReference type="Proteomes" id="UP000282460"/>
    </source>
</evidence>
<dbReference type="EMBL" id="RCWJ01000001">
    <property type="protein sequence ID" value="RLQ86419.1"/>
    <property type="molecule type" value="Genomic_DNA"/>
</dbReference>
<gene>
    <name evidence="2" type="ORF">D9V28_06280</name>
</gene>
<accession>A0A3L7J7H0</accession>
<protein>
    <submittedName>
        <fullName evidence="2">Reverse gyrase</fullName>
    </submittedName>
</protein>
<proteinExistence type="predicted"/>
<dbReference type="AlphaFoldDB" id="A0A3L7J7H0"/>
<reference evidence="2 3" key="1">
    <citation type="submission" date="2018-10" db="EMBL/GenBank/DDBJ databases">
        <authorList>
            <person name="Li J."/>
        </authorList>
    </citation>
    <scope>NUCLEOTIDE SEQUENCE [LARGE SCALE GENOMIC DNA]</scope>
    <source>
        <strain evidence="2 3">ZD1-4</strain>
    </source>
</reference>
<dbReference type="InterPro" id="IPR041223">
    <property type="entry name" value="ApeA_NTD"/>
</dbReference>
<sequence length="432" mass="48103">MKPGTRRTGDLIDFDPDTPKVKVTLEWSEKGISVEIPWSGPDDYYASWFLRDAFQGLAAKNNKPIPRRLLFTDSHGSVLLVDCWPKGYHTNFAAGTGRMWASYAVMDVGTDLDFSRLDGIRSEVSGLREWLQVSSVSENFDPSSQTMTIVGKSANPINVNQDLTLVPTWLTERPDGEESIVLRDYVACETRATTPGAWEDLAEAHRGVRDLLVFARWRRETCNVTFATRADDPIVTLDGEEHGEQWRAVMSPRHEDPPAAVTGYRPHLMEYDEIGGAAGVARWLKLRDEFSRALDPIVSDRYLQRVPAVTHLAQVGPGLEALGYLILKNRDGVGSTAAKDSPLRQRLDRIASDVDGALPFDGATWAAEMTSAYNGIKHANRKLPSELNLLNRWSESIVVMRAWVALELGASKELVKRRLELDPAAARFSARS</sequence>
<dbReference type="Pfam" id="PF18862">
    <property type="entry name" value="ApeA_NTD1"/>
    <property type="match status" value="1"/>
</dbReference>
<dbReference type="Proteomes" id="UP000282460">
    <property type="component" value="Unassembled WGS sequence"/>
</dbReference>
<feature type="domain" description="ApeA N-terminal" evidence="1">
    <location>
        <begin position="16"/>
        <end position="218"/>
    </location>
</feature>
<evidence type="ECO:0000259" key="1">
    <source>
        <dbReference type="Pfam" id="PF18862"/>
    </source>
</evidence>
<evidence type="ECO:0000313" key="2">
    <source>
        <dbReference type="EMBL" id="RLQ86419.1"/>
    </source>
</evidence>
<comment type="caution">
    <text evidence="2">The sequence shown here is derived from an EMBL/GenBank/DDBJ whole genome shotgun (WGS) entry which is preliminary data.</text>
</comment>